<organism evidence="2 3">
    <name type="scientific">Bacteroides fragilis</name>
    <dbReference type="NCBI Taxonomy" id="817"/>
    <lineage>
        <taxon>Bacteria</taxon>
        <taxon>Pseudomonadati</taxon>
        <taxon>Bacteroidota</taxon>
        <taxon>Bacteroidia</taxon>
        <taxon>Bacteroidales</taxon>
        <taxon>Bacteroidaceae</taxon>
        <taxon>Bacteroides</taxon>
    </lineage>
</organism>
<feature type="compositionally biased region" description="Polar residues" evidence="1">
    <location>
        <begin position="7"/>
        <end position="16"/>
    </location>
</feature>
<feature type="region of interest" description="Disordered" evidence="1">
    <location>
        <begin position="1"/>
        <end position="25"/>
    </location>
</feature>
<dbReference type="AlphaFoldDB" id="A0A5C6L903"/>
<gene>
    <name evidence="2" type="ORF">FSA08_10415</name>
</gene>
<reference evidence="2 3" key="1">
    <citation type="submission" date="2019-08" db="EMBL/GenBank/DDBJ databases">
        <title>Genome sequencing of Bacteroides fragilis Sample_iSURF_9.</title>
        <authorList>
            <person name="Chandler J.E."/>
            <person name="Ruoff K.L."/>
            <person name="Price C.E."/>
            <person name="Valls R.A."/>
            <person name="O'Toole G.A."/>
        </authorList>
    </citation>
    <scope>NUCLEOTIDE SEQUENCE [LARGE SCALE GENOMIC DNA]</scope>
    <source>
        <strain evidence="2 3">CFPLTA004_1B</strain>
    </source>
</reference>
<evidence type="ECO:0000313" key="2">
    <source>
        <dbReference type="EMBL" id="TWV73927.1"/>
    </source>
</evidence>
<proteinExistence type="predicted"/>
<dbReference type="Proteomes" id="UP000318041">
    <property type="component" value="Unassembled WGS sequence"/>
</dbReference>
<comment type="caution">
    <text evidence="2">The sequence shown here is derived from an EMBL/GenBank/DDBJ whole genome shotgun (WGS) entry which is preliminary data.</text>
</comment>
<evidence type="ECO:0000256" key="1">
    <source>
        <dbReference type="SAM" id="MobiDB-lite"/>
    </source>
</evidence>
<protein>
    <submittedName>
        <fullName evidence="2">Uncharacterized protein</fullName>
    </submittedName>
</protein>
<dbReference type="EMBL" id="VOHY01000007">
    <property type="protein sequence ID" value="TWV73927.1"/>
    <property type="molecule type" value="Genomic_DNA"/>
</dbReference>
<sequence length="119" mass="14193">MPYLYFNHSSQKFRTPQSKEKSKTNHLLLDSQHNSSGIYYEPALQALPYPGYTKYFDISNPTYSDSNRPKSKYKAQTKEMFTSLIINILCYKNHVSKDVRFLKYYFYPPHWMQGEPINF</sequence>
<name>A0A5C6L903_BACFG</name>
<evidence type="ECO:0000313" key="3">
    <source>
        <dbReference type="Proteomes" id="UP000318041"/>
    </source>
</evidence>
<accession>A0A5C6L903</accession>